<keyword evidence="4 6" id="KW-1133">Transmembrane helix</keyword>
<gene>
    <name evidence="7" type="ORF">ACFQZ7_07130</name>
</gene>
<comment type="caution">
    <text evidence="7">The sequence shown here is derived from an EMBL/GenBank/DDBJ whole genome shotgun (WGS) entry which is preliminary data.</text>
</comment>
<evidence type="ECO:0000256" key="3">
    <source>
        <dbReference type="ARBA" id="ARBA00022692"/>
    </source>
</evidence>
<protein>
    <submittedName>
        <fullName evidence="7">LysE family transporter</fullName>
    </submittedName>
</protein>
<dbReference type="PANTHER" id="PTHR30086">
    <property type="entry name" value="ARGININE EXPORTER PROTEIN ARGO"/>
    <property type="match status" value="1"/>
</dbReference>
<dbReference type="Pfam" id="PF01810">
    <property type="entry name" value="LysE"/>
    <property type="match status" value="1"/>
</dbReference>
<name>A0ABW3EEK1_9LACO</name>
<accession>A0ABW3EEK1</accession>
<keyword evidence="5 6" id="KW-0472">Membrane</keyword>
<feature type="transmembrane region" description="Helical" evidence="6">
    <location>
        <begin position="65"/>
        <end position="85"/>
    </location>
</feature>
<keyword evidence="8" id="KW-1185">Reference proteome</keyword>
<evidence type="ECO:0000256" key="5">
    <source>
        <dbReference type="ARBA" id="ARBA00023136"/>
    </source>
</evidence>
<evidence type="ECO:0000256" key="4">
    <source>
        <dbReference type="ARBA" id="ARBA00022989"/>
    </source>
</evidence>
<feature type="transmembrane region" description="Helical" evidence="6">
    <location>
        <begin position="37"/>
        <end position="59"/>
    </location>
</feature>
<dbReference type="RefSeq" id="WP_137638748.1">
    <property type="nucleotide sequence ID" value="NZ_BJDN01000037.1"/>
</dbReference>
<feature type="transmembrane region" description="Helical" evidence="6">
    <location>
        <begin position="6"/>
        <end position="25"/>
    </location>
</feature>
<evidence type="ECO:0000313" key="8">
    <source>
        <dbReference type="Proteomes" id="UP001597104"/>
    </source>
</evidence>
<evidence type="ECO:0000256" key="1">
    <source>
        <dbReference type="ARBA" id="ARBA00004651"/>
    </source>
</evidence>
<organism evidence="7 8">
    <name type="scientific">Loigolactobacillus binensis</name>
    <dbReference type="NCBI Taxonomy" id="2559922"/>
    <lineage>
        <taxon>Bacteria</taxon>
        <taxon>Bacillati</taxon>
        <taxon>Bacillota</taxon>
        <taxon>Bacilli</taxon>
        <taxon>Lactobacillales</taxon>
        <taxon>Lactobacillaceae</taxon>
        <taxon>Loigolactobacillus</taxon>
    </lineage>
</organism>
<feature type="transmembrane region" description="Helical" evidence="6">
    <location>
        <begin position="113"/>
        <end position="131"/>
    </location>
</feature>
<sequence>MLGFLTFVTVMSFTPGPNTIMAMATGQQKGFRRGLTFNFGILFGLLLLGLIVAAFAAFFQRSNSIVTLIKIIGTLYLLYLAYHVFRSQPGDNTAVGTHPFMTGMLLQATNVKCYLYFITGLSTFTIAGLAGSLPARLSLMVGLGILGTLTWTLAGQLIQRFYQNHFRLLNGVIALLLIFSAYDLW</sequence>
<comment type="subcellular location">
    <subcellularLocation>
        <location evidence="1">Cell membrane</location>
        <topology evidence="1">Multi-pass membrane protein</topology>
    </subcellularLocation>
</comment>
<evidence type="ECO:0000256" key="6">
    <source>
        <dbReference type="SAM" id="Phobius"/>
    </source>
</evidence>
<feature type="transmembrane region" description="Helical" evidence="6">
    <location>
        <begin position="166"/>
        <end position="182"/>
    </location>
</feature>
<feature type="transmembrane region" description="Helical" evidence="6">
    <location>
        <begin position="137"/>
        <end position="154"/>
    </location>
</feature>
<keyword evidence="2" id="KW-1003">Cell membrane</keyword>
<evidence type="ECO:0000313" key="7">
    <source>
        <dbReference type="EMBL" id="MFD0897511.1"/>
    </source>
</evidence>
<dbReference type="Proteomes" id="UP001597104">
    <property type="component" value="Unassembled WGS sequence"/>
</dbReference>
<dbReference type="PANTHER" id="PTHR30086:SF20">
    <property type="entry name" value="ARGININE EXPORTER PROTEIN ARGO-RELATED"/>
    <property type="match status" value="1"/>
</dbReference>
<dbReference type="EMBL" id="JBHTIO010000035">
    <property type="protein sequence ID" value="MFD0897511.1"/>
    <property type="molecule type" value="Genomic_DNA"/>
</dbReference>
<reference evidence="8" key="1">
    <citation type="journal article" date="2019" name="Int. J. Syst. Evol. Microbiol.">
        <title>The Global Catalogue of Microorganisms (GCM) 10K type strain sequencing project: providing services to taxonomists for standard genome sequencing and annotation.</title>
        <authorList>
            <consortium name="The Broad Institute Genomics Platform"/>
            <consortium name="The Broad Institute Genome Sequencing Center for Infectious Disease"/>
            <person name="Wu L."/>
            <person name="Ma J."/>
        </authorList>
    </citation>
    <scope>NUCLEOTIDE SEQUENCE [LARGE SCALE GENOMIC DNA]</scope>
    <source>
        <strain evidence="8">CCM 8925</strain>
    </source>
</reference>
<proteinExistence type="predicted"/>
<evidence type="ECO:0000256" key="2">
    <source>
        <dbReference type="ARBA" id="ARBA00022475"/>
    </source>
</evidence>
<keyword evidence="3 6" id="KW-0812">Transmembrane</keyword>
<dbReference type="InterPro" id="IPR001123">
    <property type="entry name" value="LeuE-type"/>
</dbReference>